<reference evidence="1" key="1">
    <citation type="submission" date="2018-04" db="EMBL/GenBank/DDBJ databases">
        <title>Transcriptome assembly of Sipha flava.</title>
        <authorList>
            <person name="Scully E.D."/>
            <person name="Geib S.M."/>
            <person name="Palmer N.A."/>
            <person name="Koch K."/>
            <person name="Bradshaw J."/>
            <person name="Heng-Moss T."/>
            <person name="Sarath G."/>
        </authorList>
    </citation>
    <scope>NUCLEOTIDE SEQUENCE</scope>
</reference>
<gene>
    <name evidence="1" type="ORF">g.151818</name>
</gene>
<sequence>MSDKNFVEAIILSLSIHDTRCLLTQLKPGLHVTINRYNVIDNLSSFLLYQFIEIVNIFYTLRFLVNSNCSHKWLLHVYNKYRYDSQKLMPVGINHPIQFQFQ</sequence>
<protein>
    <submittedName>
        <fullName evidence="1">Uncharacterized protein</fullName>
    </submittedName>
</protein>
<evidence type="ECO:0000313" key="1">
    <source>
        <dbReference type="EMBL" id="MBY77392.1"/>
    </source>
</evidence>
<dbReference type="EMBL" id="GGMS01008189">
    <property type="protein sequence ID" value="MBY77392.1"/>
    <property type="molecule type" value="Transcribed_RNA"/>
</dbReference>
<organism evidence="1">
    <name type="scientific">Sipha flava</name>
    <name type="common">yellow sugarcane aphid</name>
    <dbReference type="NCBI Taxonomy" id="143950"/>
    <lineage>
        <taxon>Eukaryota</taxon>
        <taxon>Metazoa</taxon>
        <taxon>Ecdysozoa</taxon>
        <taxon>Arthropoda</taxon>
        <taxon>Hexapoda</taxon>
        <taxon>Insecta</taxon>
        <taxon>Pterygota</taxon>
        <taxon>Neoptera</taxon>
        <taxon>Paraneoptera</taxon>
        <taxon>Hemiptera</taxon>
        <taxon>Sternorrhyncha</taxon>
        <taxon>Aphidomorpha</taxon>
        <taxon>Aphidoidea</taxon>
        <taxon>Aphididae</taxon>
        <taxon>Sipha</taxon>
    </lineage>
</organism>
<name>A0A2S2QJP4_9HEMI</name>
<dbReference type="AlphaFoldDB" id="A0A2S2QJP4"/>
<proteinExistence type="predicted"/>
<accession>A0A2S2QJP4</accession>